<dbReference type="EMBL" id="SAEB01000006">
    <property type="protein sequence ID" value="RVD86192.1"/>
    <property type="molecule type" value="Genomic_DNA"/>
</dbReference>
<sequence length="496" mass="56631">MIYIPEEIKDIITFYLPDQDLKTLRLASREFRNSASRELFGKRNRLILGSGRDKERQFEGVPAFAGSLNSVYLKRKPVEISQLHTYLPSLLPIAEYFDVLEYAPVVWDTDLLGVRIGTHSGEEDGFSYSFPYTARNWREERGYQSGEGEEFDDIDDTDIWVDKPYVIPDRYSTDKERVDAAGVLERRVTIGAWMCTSLNNFNTMGKLMETHTTRIRRIERGAWQNYQTLIPILHATKQRPAEFHLRIAPAYPFIGTNMSSELLNSSIYVMSNLQRLRVSFTRGTKLLSSSGAHTVPGALYKLLNSCKGSLKALSLDLAIFSAPDTGITDLNCILGGNKIKPIIFPKLEELSIRNLIAPAADLERLIESHKSLQCLRLCQVSFYAHAYDWQKLFANIINPSNIHRLYLYNVMSGLGNTTSPEKSRAEEFTEGGFSLSKTWIPDGWKSVPENIYERIASGAALVKENSKFEVFNSKDYPLFVMRRDYDIFVDRQIYDD</sequence>
<dbReference type="AlphaFoldDB" id="A0A437A4S1"/>
<dbReference type="Proteomes" id="UP000283090">
    <property type="component" value="Unassembled WGS sequence"/>
</dbReference>
<evidence type="ECO:0008006" key="3">
    <source>
        <dbReference type="Google" id="ProtNLM"/>
    </source>
</evidence>
<dbReference type="GeneID" id="93586792"/>
<dbReference type="VEuPathDB" id="FungiDB:DFL_004481"/>
<proteinExistence type="predicted"/>
<dbReference type="SUPFAM" id="SSF52047">
    <property type="entry name" value="RNI-like"/>
    <property type="match status" value="1"/>
</dbReference>
<name>A0A437A4S1_ARTFL</name>
<organism evidence="1 2">
    <name type="scientific">Arthrobotrys flagrans</name>
    <name type="common">Nematode-trapping fungus</name>
    <name type="synonym">Trichothecium flagrans</name>
    <dbReference type="NCBI Taxonomy" id="97331"/>
    <lineage>
        <taxon>Eukaryota</taxon>
        <taxon>Fungi</taxon>
        <taxon>Dikarya</taxon>
        <taxon>Ascomycota</taxon>
        <taxon>Pezizomycotina</taxon>
        <taxon>Orbiliomycetes</taxon>
        <taxon>Orbiliales</taxon>
        <taxon>Orbiliaceae</taxon>
        <taxon>Arthrobotrys</taxon>
    </lineage>
</organism>
<accession>A0A437A4S1</accession>
<protein>
    <recommendedName>
        <fullName evidence="3">F-box domain-containing protein</fullName>
    </recommendedName>
</protein>
<dbReference type="OrthoDB" id="5299450at2759"/>
<dbReference type="RefSeq" id="XP_067491736.1">
    <property type="nucleotide sequence ID" value="XM_067633582.1"/>
</dbReference>
<gene>
    <name evidence="1" type="ORF">DFL_004481</name>
</gene>
<evidence type="ECO:0000313" key="2">
    <source>
        <dbReference type="Proteomes" id="UP000283090"/>
    </source>
</evidence>
<reference evidence="1 2" key="1">
    <citation type="submission" date="2019-01" db="EMBL/GenBank/DDBJ databases">
        <title>Intercellular communication is required for trap formation in the nematode-trapping fungus Duddingtonia flagrans.</title>
        <authorList>
            <person name="Youssar L."/>
            <person name="Wernet V."/>
            <person name="Hensel N."/>
            <person name="Hildebrandt H.-G."/>
            <person name="Fischer R."/>
        </authorList>
    </citation>
    <scope>NUCLEOTIDE SEQUENCE [LARGE SCALE GENOMIC DNA]</scope>
    <source>
        <strain evidence="1 2">CBS H-5679</strain>
    </source>
</reference>
<evidence type="ECO:0000313" key="1">
    <source>
        <dbReference type="EMBL" id="RVD86192.1"/>
    </source>
</evidence>
<keyword evidence="2" id="KW-1185">Reference proteome</keyword>
<comment type="caution">
    <text evidence="1">The sequence shown here is derived from an EMBL/GenBank/DDBJ whole genome shotgun (WGS) entry which is preliminary data.</text>
</comment>